<comment type="caution">
    <text evidence="1">The sequence shown here is derived from an EMBL/GenBank/DDBJ whole genome shotgun (WGS) entry which is preliminary data.</text>
</comment>
<protein>
    <submittedName>
        <fullName evidence="1">Uncharacterized protein</fullName>
    </submittedName>
</protein>
<proteinExistence type="predicted"/>
<evidence type="ECO:0000313" key="1">
    <source>
        <dbReference type="EMBL" id="OGD62386.1"/>
    </source>
</evidence>
<accession>A0A1F5E4Z1</accession>
<dbReference type="Proteomes" id="UP000178583">
    <property type="component" value="Unassembled WGS sequence"/>
</dbReference>
<evidence type="ECO:0000313" key="2">
    <source>
        <dbReference type="Proteomes" id="UP000178583"/>
    </source>
</evidence>
<dbReference type="EMBL" id="MEZY01000050">
    <property type="protein sequence ID" value="OGD62386.1"/>
    <property type="molecule type" value="Genomic_DNA"/>
</dbReference>
<gene>
    <name evidence="1" type="ORF">A2215_03030</name>
</gene>
<sequence length="217" mass="23965">MKLAGGTVMELTELSEVDVNVVFDLGYDQALGVNRLIGLVGGWAEKEPQLEVEMQWGNVSDLGRCRLRYVGDRGVRRHSTQRESVTVLRSEFGRDCSGGGGLMVAMAEPLIIPANPYSEAQDRIDVLKLTMPCYSTLAISRWVRKDGSIGIGRLPWMIGATAGEEPQRLGSVMAARHAARHAYQWAEACGGDKKGMLELFVAKLDWYREHPSQVMGR</sequence>
<reference evidence="1 2" key="1">
    <citation type="journal article" date="2016" name="Nat. Commun.">
        <title>Thousands of microbial genomes shed light on interconnected biogeochemical processes in an aquifer system.</title>
        <authorList>
            <person name="Anantharaman K."/>
            <person name="Brown C.T."/>
            <person name="Hug L.A."/>
            <person name="Sharon I."/>
            <person name="Castelle C.J."/>
            <person name="Probst A.J."/>
            <person name="Thomas B.C."/>
            <person name="Singh A."/>
            <person name="Wilkins M.J."/>
            <person name="Karaoz U."/>
            <person name="Brodie E.L."/>
            <person name="Williams K.H."/>
            <person name="Hubbard S.S."/>
            <person name="Banfield J.F."/>
        </authorList>
    </citation>
    <scope>NUCLEOTIDE SEQUENCE [LARGE SCALE GENOMIC DNA]</scope>
</reference>
<dbReference type="AlphaFoldDB" id="A0A1F5E4Z1"/>
<name>A0A1F5E4Z1_9BACT</name>
<organism evidence="1 2">
    <name type="scientific">Candidatus Berkelbacteria bacterium RIFOXYA2_FULL_43_10</name>
    <dbReference type="NCBI Taxonomy" id="1797472"/>
    <lineage>
        <taxon>Bacteria</taxon>
        <taxon>Candidatus Berkelbacteria</taxon>
    </lineage>
</organism>